<reference evidence="3 4" key="1">
    <citation type="submission" date="2016-10" db="EMBL/GenBank/DDBJ databases">
        <title>Flavobacterium gilvum sp. nov., isolated from stream water.</title>
        <authorList>
            <person name="Shin S.-K."/>
            <person name="Cho Y.-J."/>
            <person name="Yi H."/>
        </authorList>
    </citation>
    <scope>NUCLEOTIDE SEQUENCE [LARGE SCALE GENOMIC DNA]</scope>
    <source>
        <strain evidence="3 4">EM1308</strain>
    </source>
</reference>
<dbReference type="SUPFAM" id="SSF56219">
    <property type="entry name" value="DNase I-like"/>
    <property type="match status" value="1"/>
</dbReference>
<accession>A0AAC9I4R5</accession>
<dbReference type="Proteomes" id="UP000175968">
    <property type="component" value="Chromosome"/>
</dbReference>
<dbReference type="EMBL" id="CP017479">
    <property type="protein sequence ID" value="AOW09645.1"/>
    <property type="molecule type" value="Genomic_DNA"/>
</dbReference>
<dbReference type="InterPro" id="IPR051916">
    <property type="entry name" value="GPI-anchor_lipid_remodeler"/>
</dbReference>
<evidence type="ECO:0000256" key="1">
    <source>
        <dbReference type="SAM" id="SignalP"/>
    </source>
</evidence>
<protein>
    <recommendedName>
        <fullName evidence="2">Endonuclease/exonuclease/phosphatase domain-containing protein</fullName>
    </recommendedName>
</protein>
<dbReference type="PANTHER" id="PTHR14859:SF15">
    <property type="entry name" value="ENDONUCLEASE_EXONUCLEASE_PHOSPHATASE DOMAIN-CONTAINING PROTEIN"/>
    <property type="match status" value="1"/>
</dbReference>
<dbReference type="InterPro" id="IPR036691">
    <property type="entry name" value="Endo/exonu/phosph_ase_sf"/>
</dbReference>
<dbReference type="GO" id="GO:0006506">
    <property type="term" value="P:GPI anchor biosynthetic process"/>
    <property type="evidence" value="ECO:0007669"/>
    <property type="project" value="TreeGrafter"/>
</dbReference>
<dbReference type="AlphaFoldDB" id="A0AAC9I4R5"/>
<dbReference type="Gene3D" id="3.60.10.10">
    <property type="entry name" value="Endonuclease/exonuclease/phosphatase"/>
    <property type="match status" value="1"/>
</dbReference>
<keyword evidence="1" id="KW-0732">Signal</keyword>
<dbReference type="PANTHER" id="PTHR14859">
    <property type="entry name" value="CALCOFLUOR WHITE HYPERSENSITIVE PROTEIN PRECURSOR"/>
    <property type="match status" value="1"/>
</dbReference>
<name>A0AAC9I4R5_9FLAO</name>
<feature type="chain" id="PRO_5041985471" description="Endonuclease/exonuclease/phosphatase domain-containing protein" evidence="1">
    <location>
        <begin position="21"/>
        <end position="266"/>
    </location>
</feature>
<gene>
    <name evidence="3" type="ORF">EM308_09085</name>
</gene>
<dbReference type="RefSeq" id="WP_035640225.1">
    <property type="nucleotide sequence ID" value="NZ_CP017479.1"/>
</dbReference>
<dbReference type="InterPro" id="IPR005135">
    <property type="entry name" value="Endo/exonuclease/phosphatase"/>
</dbReference>
<evidence type="ECO:0000313" key="4">
    <source>
        <dbReference type="Proteomes" id="UP000175968"/>
    </source>
</evidence>
<organism evidence="3 4">
    <name type="scientific">Flavobacterium gilvum</name>
    <dbReference type="NCBI Taxonomy" id="1492737"/>
    <lineage>
        <taxon>Bacteria</taxon>
        <taxon>Pseudomonadati</taxon>
        <taxon>Bacteroidota</taxon>
        <taxon>Flavobacteriia</taxon>
        <taxon>Flavobacteriales</taxon>
        <taxon>Flavobacteriaceae</taxon>
        <taxon>Flavobacterium</taxon>
    </lineage>
</organism>
<feature type="signal peptide" evidence="1">
    <location>
        <begin position="1"/>
        <end position="20"/>
    </location>
</feature>
<feature type="domain" description="Endonuclease/exonuclease/phosphatase" evidence="2">
    <location>
        <begin position="33"/>
        <end position="255"/>
    </location>
</feature>
<dbReference type="GO" id="GO:0003824">
    <property type="term" value="F:catalytic activity"/>
    <property type="evidence" value="ECO:0007669"/>
    <property type="project" value="InterPro"/>
</dbReference>
<dbReference type="KEGG" id="fgl:EM308_09085"/>
<sequence>MNLKPFLIPLLLFAVSLTFAQSEQKDKKIIKFLTFNIYHGETMKGDFNLDVIAKVINDANPDFVALQEVDYKTNRARKYDLVTELGIRTKMSSLFAKAMKFDGGEYGEGILSKHSIASSRNVNLPYTKGNEPKNAVEIVSVLPSGDTIAFVGTHLDYKEIETDRINQVKKINAVFIKNKYPTILAGDLNSLPDSNPMKILEEKWGTSYDKQNPQSQFTFPSSKPDKTIDYVMYSPKNRWKVISREVIQNSVASDHCAYLVTLELLD</sequence>
<evidence type="ECO:0000313" key="3">
    <source>
        <dbReference type="EMBL" id="AOW09645.1"/>
    </source>
</evidence>
<evidence type="ECO:0000259" key="2">
    <source>
        <dbReference type="Pfam" id="PF03372"/>
    </source>
</evidence>
<dbReference type="Pfam" id="PF03372">
    <property type="entry name" value="Exo_endo_phos"/>
    <property type="match status" value="1"/>
</dbReference>
<dbReference type="GO" id="GO:0016020">
    <property type="term" value="C:membrane"/>
    <property type="evidence" value="ECO:0007669"/>
    <property type="project" value="GOC"/>
</dbReference>
<keyword evidence="4" id="KW-1185">Reference proteome</keyword>
<proteinExistence type="predicted"/>